<dbReference type="HOGENOM" id="CLU_035730_7_0_1"/>
<dbReference type="Gene3D" id="3.40.33.10">
    <property type="entry name" value="CAP"/>
    <property type="match status" value="1"/>
</dbReference>
<evidence type="ECO:0000313" key="6">
    <source>
        <dbReference type="Proteomes" id="UP000007798"/>
    </source>
</evidence>
<evidence type="ECO:0000256" key="2">
    <source>
        <dbReference type="ARBA" id="ARBA00022525"/>
    </source>
</evidence>
<keyword evidence="6" id="KW-1185">Reference proteome</keyword>
<feature type="chain" id="PRO_5006458501" description="SCP domain-containing protein" evidence="3">
    <location>
        <begin position="37"/>
        <end position="305"/>
    </location>
</feature>
<dbReference type="InterPro" id="IPR014044">
    <property type="entry name" value="CAP_dom"/>
</dbReference>
<evidence type="ECO:0000313" key="5">
    <source>
        <dbReference type="EMBL" id="EDW85665.2"/>
    </source>
</evidence>
<dbReference type="eggNOG" id="KOG3017">
    <property type="taxonomic scope" value="Eukaryota"/>
</dbReference>
<dbReference type="FunCoup" id="B4NMS6">
    <property type="interactions" value="32"/>
</dbReference>
<dbReference type="CDD" id="cd05380">
    <property type="entry name" value="CAP_euk"/>
    <property type="match status" value="1"/>
</dbReference>
<dbReference type="Proteomes" id="UP000007798">
    <property type="component" value="Unassembled WGS sequence"/>
</dbReference>
<dbReference type="OrthoDB" id="414826at2759"/>
<feature type="domain" description="SCP" evidence="4">
    <location>
        <begin position="81"/>
        <end position="252"/>
    </location>
</feature>
<evidence type="ECO:0000259" key="4">
    <source>
        <dbReference type="SMART" id="SM00198"/>
    </source>
</evidence>
<proteinExistence type="predicted"/>
<gene>
    <name evidence="5" type="primary">Dwil\GK23199</name>
    <name evidence="5" type="ORF">Dwil_GK23199</name>
</gene>
<evidence type="ECO:0000256" key="3">
    <source>
        <dbReference type="SAM" id="SignalP"/>
    </source>
</evidence>
<comment type="subcellular location">
    <subcellularLocation>
        <location evidence="1">Secreted</location>
    </subcellularLocation>
</comment>
<dbReference type="SMART" id="SM00198">
    <property type="entry name" value="SCP"/>
    <property type="match status" value="1"/>
</dbReference>
<evidence type="ECO:0000256" key="1">
    <source>
        <dbReference type="ARBA" id="ARBA00004613"/>
    </source>
</evidence>
<dbReference type="InParanoid" id="B4NMS6"/>
<protein>
    <recommendedName>
        <fullName evidence="4">SCP domain-containing protein</fullName>
    </recommendedName>
</protein>
<dbReference type="GO" id="GO:0005576">
    <property type="term" value="C:extracellular region"/>
    <property type="evidence" value="ECO:0007669"/>
    <property type="project" value="UniProtKB-SubCell"/>
</dbReference>
<keyword evidence="2" id="KW-0964">Secreted</keyword>
<name>B4NMS6_DROWI</name>
<dbReference type="SUPFAM" id="SSF55797">
    <property type="entry name" value="PR-1-like"/>
    <property type="match status" value="1"/>
</dbReference>
<keyword evidence="3" id="KW-0732">Signal</keyword>
<dbReference type="AlphaFoldDB" id="B4NMS6"/>
<accession>B4NMS6</accession>
<dbReference type="EMBL" id="CH964282">
    <property type="protein sequence ID" value="EDW85665.2"/>
    <property type="molecule type" value="Genomic_DNA"/>
</dbReference>
<dbReference type="Pfam" id="PF00188">
    <property type="entry name" value="CAP"/>
    <property type="match status" value="1"/>
</dbReference>
<feature type="signal peptide" evidence="3">
    <location>
        <begin position="1"/>
        <end position="36"/>
    </location>
</feature>
<organism evidence="5 6">
    <name type="scientific">Drosophila willistoni</name>
    <name type="common">Fruit fly</name>
    <dbReference type="NCBI Taxonomy" id="7260"/>
    <lineage>
        <taxon>Eukaryota</taxon>
        <taxon>Metazoa</taxon>
        <taxon>Ecdysozoa</taxon>
        <taxon>Arthropoda</taxon>
        <taxon>Hexapoda</taxon>
        <taxon>Insecta</taxon>
        <taxon>Pterygota</taxon>
        <taxon>Neoptera</taxon>
        <taxon>Endopterygota</taxon>
        <taxon>Diptera</taxon>
        <taxon>Brachycera</taxon>
        <taxon>Muscomorpha</taxon>
        <taxon>Ephydroidea</taxon>
        <taxon>Drosophilidae</taxon>
        <taxon>Drosophila</taxon>
        <taxon>Sophophora</taxon>
    </lineage>
</organism>
<sequence length="305" mass="33904">MPHRTVSHNTKFPVNVVNMRLLLLLMTPISIWSVAAYNYCHNASHFCNVAQMKHFMCQLDSELQPLDGSVHYKATIPDTVGFQNIILSLLNSCRSRLASGNLMTASNVTFPSASRMREIIWDNELAYMARTHAATVSFRHSECRSTQRFPMAGECVGMVVSSNDTYSVKSLLELTLLPMFDEYKDVENPVELIQAFNPLEHFDAGHFTVLASDRVSRVGCGIAVASNCERGEHVGGLCHFITCHFDFTNVAESYVYESGEPASKCSVWSSSPSLKHSNLCANTGKIFPMNHGDNVVKNQTRVLSV</sequence>
<dbReference type="InterPro" id="IPR035940">
    <property type="entry name" value="CAP_sf"/>
</dbReference>
<dbReference type="SMR" id="B4NMS6"/>
<reference evidence="5 6" key="1">
    <citation type="journal article" date="2007" name="Nature">
        <title>Evolution of genes and genomes on the Drosophila phylogeny.</title>
        <authorList>
            <consortium name="Drosophila 12 Genomes Consortium"/>
            <person name="Clark A.G."/>
            <person name="Eisen M.B."/>
            <person name="Smith D.R."/>
            <person name="Bergman C.M."/>
            <person name="Oliver B."/>
            <person name="Markow T.A."/>
            <person name="Kaufman T.C."/>
            <person name="Kellis M."/>
            <person name="Gelbart W."/>
            <person name="Iyer V.N."/>
            <person name="Pollard D.A."/>
            <person name="Sackton T.B."/>
            <person name="Larracuente A.M."/>
            <person name="Singh N.D."/>
            <person name="Abad J.P."/>
            <person name="Abt D.N."/>
            <person name="Adryan B."/>
            <person name="Aguade M."/>
            <person name="Akashi H."/>
            <person name="Anderson W.W."/>
            <person name="Aquadro C.F."/>
            <person name="Ardell D.H."/>
            <person name="Arguello R."/>
            <person name="Artieri C.G."/>
            <person name="Barbash D.A."/>
            <person name="Barker D."/>
            <person name="Barsanti P."/>
            <person name="Batterham P."/>
            <person name="Batzoglou S."/>
            <person name="Begun D."/>
            <person name="Bhutkar A."/>
            <person name="Blanco E."/>
            <person name="Bosak S.A."/>
            <person name="Bradley R.K."/>
            <person name="Brand A.D."/>
            <person name="Brent M.R."/>
            <person name="Brooks A.N."/>
            <person name="Brown R.H."/>
            <person name="Butlin R.K."/>
            <person name="Caggese C."/>
            <person name="Calvi B.R."/>
            <person name="Bernardo de Carvalho A."/>
            <person name="Caspi A."/>
            <person name="Castrezana S."/>
            <person name="Celniker S.E."/>
            <person name="Chang J.L."/>
            <person name="Chapple C."/>
            <person name="Chatterji S."/>
            <person name="Chinwalla A."/>
            <person name="Civetta A."/>
            <person name="Clifton S.W."/>
            <person name="Comeron J.M."/>
            <person name="Costello J.C."/>
            <person name="Coyne J.A."/>
            <person name="Daub J."/>
            <person name="David R.G."/>
            <person name="Delcher A.L."/>
            <person name="Delehaunty K."/>
            <person name="Do C.B."/>
            <person name="Ebling H."/>
            <person name="Edwards K."/>
            <person name="Eickbush T."/>
            <person name="Evans J.D."/>
            <person name="Filipski A."/>
            <person name="Findeiss S."/>
            <person name="Freyhult E."/>
            <person name="Fulton L."/>
            <person name="Fulton R."/>
            <person name="Garcia A.C."/>
            <person name="Gardiner A."/>
            <person name="Garfield D.A."/>
            <person name="Garvin B.E."/>
            <person name="Gibson G."/>
            <person name="Gilbert D."/>
            <person name="Gnerre S."/>
            <person name="Godfrey J."/>
            <person name="Good R."/>
            <person name="Gotea V."/>
            <person name="Gravely B."/>
            <person name="Greenberg A.J."/>
            <person name="Griffiths-Jones S."/>
            <person name="Gross S."/>
            <person name="Guigo R."/>
            <person name="Gustafson E.A."/>
            <person name="Haerty W."/>
            <person name="Hahn M.W."/>
            <person name="Halligan D.L."/>
            <person name="Halpern A.L."/>
            <person name="Halter G.M."/>
            <person name="Han M.V."/>
            <person name="Heger A."/>
            <person name="Hillier L."/>
            <person name="Hinrichs A.S."/>
            <person name="Holmes I."/>
            <person name="Hoskins R.A."/>
            <person name="Hubisz M.J."/>
            <person name="Hultmark D."/>
            <person name="Huntley M.A."/>
            <person name="Jaffe D.B."/>
            <person name="Jagadeeshan S."/>
            <person name="Jeck W.R."/>
            <person name="Johnson J."/>
            <person name="Jones C.D."/>
            <person name="Jordan W.C."/>
            <person name="Karpen G.H."/>
            <person name="Kataoka E."/>
            <person name="Keightley P.D."/>
            <person name="Kheradpour P."/>
            <person name="Kirkness E.F."/>
            <person name="Koerich L.B."/>
            <person name="Kristiansen K."/>
            <person name="Kudrna D."/>
            <person name="Kulathinal R.J."/>
            <person name="Kumar S."/>
            <person name="Kwok R."/>
            <person name="Lander E."/>
            <person name="Langley C.H."/>
            <person name="Lapoint R."/>
            <person name="Lazzaro B.P."/>
            <person name="Lee S.J."/>
            <person name="Levesque L."/>
            <person name="Li R."/>
            <person name="Lin C.F."/>
            <person name="Lin M.F."/>
            <person name="Lindblad-Toh K."/>
            <person name="Llopart A."/>
            <person name="Long M."/>
            <person name="Low L."/>
            <person name="Lozovsky E."/>
            <person name="Lu J."/>
            <person name="Luo M."/>
            <person name="Machado C.A."/>
            <person name="Makalowski W."/>
            <person name="Marzo M."/>
            <person name="Matsuda M."/>
            <person name="Matzkin L."/>
            <person name="McAllister B."/>
            <person name="McBride C.S."/>
            <person name="McKernan B."/>
            <person name="McKernan K."/>
            <person name="Mendez-Lago M."/>
            <person name="Minx P."/>
            <person name="Mollenhauer M.U."/>
            <person name="Montooth K."/>
            <person name="Mount S.M."/>
            <person name="Mu X."/>
            <person name="Myers E."/>
            <person name="Negre B."/>
            <person name="Newfeld S."/>
            <person name="Nielsen R."/>
            <person name="Noor M.A."/>
            <person name="O'Grady P."/>
            <person name="Pachter L."/>
            <person name="Papaceit M."/>
            <person name="Parisi M.J."/>
            <person name="Parisi M."/>
            <person name="Parts L."/>
            <person name="Pedersen J.S."/>
            <person name="Pesole G."/>
            <person name="Phillippy A.M."/>
            <person name="Ponting C.P."/>
            <person name="Pop M."/>
            <person name="Porcelli D."/>
            <person name="Powell J.R."/>
            <person name="Prohaska S."/>
            <person name="Pruitt K."/>
            <person name="Puig M."/>
            <person name="Quesneville H."/>
            <person name="Ram K.R."/>
            <person name="Rand D."/>
            <person name="Rasmussen M.D."/>
            <person name="Reed L.K."/>
            <person name="Reenan R."/>
            <person name="Reily A."/>
            <person name="Remington K.A."/>
            <person name="Rieger T.T."/>
            <person name="Ritchie M.G."/>
            <person name="Robin C."/>
            <person name="Rogers Y.H."/>
            <person name="Rohde C."/>
            <person name="Rozas J."/>
            <person name="Rubenfield M.J."/>
            <person name="Ruiz A."/>
            <person name="Russo S."/>
            <person name="Salzberg S.L."/>
            <person name="Sanchez-Gracia A."/>
            <person name="Saranga D.J."/>
            <person name="Sato H."/>
            <person name="Schaeffer S.W."/>
            <person name="Schatz M.C."/>
            <person name="Schlenke T."/>
            <person name="Schwartz R."/>
            <person name="Segarra C."/>
            <person name="Singh R.S."/>
            <person name="Sirot L."/>
            <person name="Sirota M."/>
            <person name="Sisneros N.B."/>
            <person name="Smith C.D."/>
            <person name="Smith T.F."/>
            <person name="Spieth J."/>
            <person name="Stage D.E."/>
            <person name="Stark A."/>
            <person name="Stephan W."/>
            <person name="Strausberg R.L."/>
            <person name="Strempel S."/>
            <person name="Sturgill D."/>
            <person name="Sutton G."/>
            <person name="Sutton G.G."/>
            <person name="Tao W."/>
            <person name="Teichmann S."/>
            <person name="Tobari Y.N."/>
            <person name="Tomimura Y."/>
            <person name="Tsolas J.M."/>
            <person name="Valente V.L."/>
            <person name="Venter E."/>
            <person name="Venter J.C."/>
            <person name="Vicario S."/>
            <person name="Vieira F.G."/>
            <person name="Vilella A.J."/>
            <person name="Villasante A."/>
            <person name="Walenz B."/>
            <person name="Wang J."/>
            <person name="Wasserman M."/>
            <person name="Watts T."/>
            <person name="Wilson D."/>
            <person name="Wilson R.K."/>
            <person name="Wing R.A."/>
            <person name="Wolfner M.F."/>
            <person name="Wong A."/>
            <person name="Wong G.K."/>
            <person name="Wu C.I."/>
            <person name="Wu G."/>
            <person name="Yamamoto D."/>
            <person name="Yang H.P."/>
            <person name="Yang S.P."/>
            <person name="Yorke J.A."/>
            <person name="Yoshida K."/>
            <person name="Zdobnov E."/>
            <person name="Zhang P."/>
            <person name="Zhang Y."/>
            <person name="Zimin A.V."/>
            <person name="Baldwin J."/>
            <person name="Abdouelleil A."/>
            <person name="Abdulkadir J."/>
            <person name="Abebe A."/>
            <person name="Abera B."/>
            <person name="Abreu J."/>
            <person name="Acer S.C."/>
            <person name="Aftuck L."/>
            <person name="Alexander A."/>
            <person name="An P."/>
            <person name="Anderson E."/>
            <person name="Anderson S."/>
            <person name="Arachi H."/>
            <person name="Azer M."/>
            <person name="Bachantsang P."/>
            <person name="Barry A."/>
            <person name="Bayul T."/>
            <person name="Berlin A."/>
            <person name="Bessette D."/>
            <person name="Bloom T."/>
            <person name="Blye J."/>
            <person name="Boguslavskiy L."/>
            <person name="Bonnet C."/>
            <person name="Boukhgalter B."/>
            <person name="Bourzgui I."/>
            <person name="Brown A."/>
            <person name="Cahill P."/>
            <person name="Channer S."/>
            <person name="Cheshatsang Y."/>
            <person name="Chuda L."/>
            <person name="Citroen M."/>
            <person name="Collymore A."/>
            <person name="Cooke P."/>
            <person name="Costello M."/>
            <person name="D'Aco K."/>
            <person name="Daza R."/>
            <person name="De Haan G."/>
            <person name="DeGray S."/>
            <person name="DeMaso C."/>
            <person name="Dhargay N."/>
            <person name="Dooley K."/>
            <person name="Dooley E."/>
            <person name="Doricent M."/>
            <person name="Dorje P."/>
            <person name="Dorjee K."/>
            <person name="Dupes A."/>
            <person name="Elong R."/>
            <person name="Falk J."/>
            <person name="Farina A."/>
            <person name="Faro S."/>
            <person name="Ferguson D."/>
            <person name="Fisher S."/>
            <person name="Foley C.D."/>
            <person name="Franke A."/>
            <person name="Friedrich D."/>
            <person name="Gadbois L."/>
            <person name="Gearin G."/>
            <person name="Gearin C.R."/>
            <person name="Giannoukos G."/>
            <person name="Goode T."/>
            <person name="Graham J."/>
            <person name="Grandbois E."/>
            <person name="Grewal S."/>
            <person name="Gyaltsen K."/>
            <person name="Hafez N."/>
            <person name="Hagos B."/>
            <person name="Hall J."/>
            <person name="Henson C."/>
            <person name="Hollinger A."/>
            <person name="Honan T."/>
            <person name="Huard M.D."/>
            <person name="Hughes L."/>
            <person name="Hurhula B."/>
            <person name="Husby M.E."/>
            <person name="Kamat A."/>
            <person name="Kanga B."/>
            <person name="Kashin S."/>
            <person name="Khazanovich D."/>
            <person name="Kisner P."/>
            <person name="Lance K."/>
            <person name="Lara M."/>
            <person name="Lee W."/>
            <person name="Lennon N."/>
            <person name="Letendre F."/>
            <person name="LeVine R."/>
            <person name="Lipovsky A."/>
            <person name="Liu X."/>
            <person name="Liu J."/>
            <person name="Liu S."/>
            <person name="Lokyitsang T."/>
            <person name="Lokyitsang Y."/>
            <person name="Lubonja R."/>
            <person name="Lui A."/>
            <person name="MacDonald P."/>
            <person name="Magnisalis V."/>
            <person name="Maru K."/>
            <person name="Matthews C."/>
            <person name="McCusker W."/>
            <person name="McDonough S."/>
            <person name="Mehta T."/>
            <person name="Meldrim J."/>
            <person name="Meneus L."/>
            <person name="Mihai O."/>
            <person name="Mihalev A."/>
            <person name="Mihova T."/>
            <person name="Mittelman R."/>
            <person name="Mlenga V."/>
            <person name="Montmayeur A."/>
            <person name="Mulrain L."/>
            <person name="Navidi A."/>
            <person name="Naylor J."/>
            <person name="Negash T."/>
            <person name="Nguyen T."/>
            <person name="Nguyen N."/>
            <person name="Nicol R."/>
            <person name="Norbu C."/>
            <person name="Norbu N."/>
            <person name="Novod N."/>
            <person name="O'Neill B."/>
            <person name="Osman S."/>
            <person name="Markiewicz E."/>
            <person name="Oyono O.L."/>
            <person name="Patti C."/>
            <person name="Phunkhang P."/>
            <person name="Pierre F."/>
            <person name="Priest M."/>
            <person name="Raghuraman S."/>
            <person name="Rege F."/>
            <person name="Reyes R."/>
            <person name="Rise C."/>
            <person name="Rogov P."/>
            <person name="Ross K."/>
            <person name="Ryan E."/>
            <person name="Settipalli S."/>
            <person name="Shea T."/>
            <person name="Sherpa N."/>
            <person name="Shi L."/>
            <person name="Shih D."/>
            <person name="Sparrow T."/>
            <person name="Spaulding J."/>
            <person name="Stalker J."/>
            <person name="Stange-Thomann N."/>
            <person name="Stavropoulos S."/>
            <person name="Stone C."/>
            <person name="Strader C."/>
            <person name="Tesfaye S."/>
            <person name="Thomson T."/>
            <person name="Thoulutsang Y."/>
            <person name="Thoulutsang D."/>
            <person name="Topham K."/>
            <person name="Topping I."/>
            <person name="Tsamla T."/>
            <person name="Vassiliev H."/>
            <person name="Vo A."/>
            <person name="Wangchuk T."/>
            <person name="Wangdi T."/>
            <person name="Weiand M."/>
            <person name="Wilkinson J."/>
            <person name="Wilson A."/>
            <person name="Yadav S."/>
            <person name="Young G."/>
            <person name="Yu Q."/>
            <person name="Zembek L."/>
            <person name="Zhong D."/>
            <person name="Zimmer A."/>
            <person name="Zwirko Z."/>
            <person name="Jaffe D.B."/>
            <person name="Alvarez P."/>
            <person name="Brockman W."/>
            <person name="Butler J."/>
            <person name="Chin C."/>
            <person name="Gnerre S."/>
            <person name="Grabherr M."/>
            <person name="Kleber M."/>
            <person name="Mauceli E."/>
            <person name="MacCallum I."/>
        </authorList>
    </citation>
    <scope>NUCLEOTIDE SEQUENCE [LARGE SCALE GENOMIC DNA]</scope>
    <source>
        <strain evidence="6">Tucson 14030-0811.24</strain>
    </source>
</reference>